<dbReference type="AlphaFoldDB" id="A0A392VWV4"/>
<proteinExistence type="predicted"/>
<evidence type="ECO:0000256" key="1">
    <source>
        <dbReference type="SAM" id="MobiDB-lite"/>
    </source>
</evidence>
<protein>
    <submittedName>
        <fullName evidence="2">Uncharacterized protein</fullName>
    </submittedName>
</protein>
<sequence>MDQTTCSEVLKTPTPTPPTHESDDDGL</sequence>
<keyword evidence="3" id="KW-1185">Reference proteome</keyword>
<reference evidence="2 3" key="1">
    <citation type="journal article" date="2018" name="Front. Plant Sci.">
        <title>Red Clover (Trifolium pratense) and Zigzag Clover (T. medium) - A Picture of Genomic Similarities and Differences.</title>
        <authorList>
            <person name="Dluhosova J."/>
            <person name="Istvanek J."/>
            <person name="Nedelnik J."/>
            <person name="Repkova J."/>
        </authorList>
    </citation>
    <scope>NUCLEOTIDE SEQUENCE [LARGE SCALE GENOMIC DNA]</scope>
    <source>
        <strain evidence="3">cv. 10/8</strain>
        <tissue evidence="2">Leaf</tissue>
    </source>
</reference>
<feature type="region of interest" description="Disordered" evidence="1">
    <location>
        <begin position="1"/>
        <end position="27"/>
    </location>
</feature>
<dbReference type="Proteomes" id="UP000265520">
    <property type="component" value="Unassembled WGS sequence"/>
</dbReference>
<accession>A0A392VWV4</accession>
<evidence type="ECO:0000313" key="2">
    <source>
        <dbReference type="EMBL" id="MCI90930.1"/>
    </source>
</evidence>
<comment type="caution">
    <text evidence="2">The sequence shown here is derived from an EMBL/GenBank/DDBJ whole genome shotgun (WGS) entry which is preliminary data.</text>
</comment>
<name>A0A392VWV4_9FABA</name>
<dbReference type="EMBL" id="LXQA011258371">
    <property type="protein sequence ID" value="MCI90930.1"/>
    <property type="molecule type" value="Genomic_DNA"/>
</dbReference>
<organism evidence="2 3">
    <name type="scientific">Trifolium medium</name>
    <dbReference type="NCBI Taxonomy" id="97028"/>
    <lineage>
        <taxon>Eukaryota</taxon>
        <taxon>Viridiplantae</taxon>
        <taxon>Streptophyta</taxon>
        <taxon>Embryophyta</taxon>
        <taxon>Tracheophyta</taxon>
        <taxon>Spermatophyta</taxon>
        <taxon>Magnoliopsida</taxon>
        <taxon>eudicotyledons</taxon>
        <taxon>Gunneridae</taxon>
        <taxon>Pentapetalae</taxon>
        <taxon>rosids</taxon>
        <taxon>fabids</taxon>
        <taxon>Fabales</taxon>
        <taxon>Fabaceae</taxon>
        <taxon>Papilionoideae</taxon>
        <taxon>50 kb inversion clade</taxon>
        <taxon>NPAAA clade</taxon>
        <taxon>Hologalegina</taxon>
        <taxon>IRL clade</taxon>
        <taxon>Trifolieae</taxon>
        <taxon>Trifolium</taxon>
    </lineage>
</organism>
<evidence type="ECO:0000313" key="3">
    <source>
        <dbReference type="Proteomes" id="UP000265520"/>
    </source>
</evidence>
<feature type="non-terminal residue" evidence="2">
    <location>
        <position position="27"/>
    </location>
</feature>